<keyword evidence="3" id="KW-0472">Membrane</keyword>
<dbReference type="RefSeq" id="WP_344224675.1">
    <property type="nucleotide sequence ID" value="NZ_BAAAQA010000017.1"/>
</dbReference>
<dbReference type="InterPro" id="IPR050922">
    <property type="entry name" value="LytR/CpsA/Psr_CW_biosynth"/>
</dbReference>
<evidence type="ECO:0000259" key="4">
    <source>
        <dbReference type="Pfam" id="PF03816"/>
    </source>
</evidence>
<sequence>MNGSSSSDVGGTPYPPSVGTSHPEEVEAEETFYGASASRNPGSGPRKKRSNVADPLINPKFAAPADRTKRAWWLLGATALVPGSAQLVAGRKGLGRLALRVTVTVWALILFAAVLWLVWKTALIWLLTNSITSWILMFGLLALALGWVFLWFDTLRLIRPGLLTDKVRRAVVIVTVLAMLITGGGLAYAAHLVSVARGAVSNIFAGGLPFAPDNGRYNILLMGGDAGDDREGRRPDSMTVLSVDADSGRTVTVSLPRNLQNVPFPDDSPMNDVYPRGFSCGDECIMNAIYTDVMQNHQDRYPDVADPGAEATKDAAEGVTGLEIHGYVLIDMDGFESLVDALGGITLDVGGRVPMGGGTNMNTGLPNPILGWIEPGVQHMDGHHALWYARSREGATDYDRQARQRCVQAAMLKQLNPVNVATKFEDLANSGEEIIETDIPQSSIGSLVNVAMKAKNHELESYAVGPPFYDQSFPTYPDFELFQSDLQGVLDRATDDGADAAASSNVPARGVAGAPGGVGVGMSVPVPASPAMVTTAEELSPNGTCSVP</sequence>
<keyword evidence="6" id="KW-1185">Reference proteome</keyword>
<feature type="domain" description="Cell envelope-related transcriptional attenuator" evidence="4">
    <location>
        <begin position="234"/>
        <end position="415"/>
    </location>
</feature>
<dbReference type="EMBL" id="BAAAQA010000017">
    <property type="protein sequence ID" value="GAA2118060.1"/>
    <property type="molecule type" value="Genomic_DNA"/>
</dbReference>
<comment type="similarity">
    <text evidence="1">Belongs to the LytR/CpsA/Psr (LCP) family.</text>
</comment>
<evidence type="ECO:0000256" key="1">
    <source>
        <dbReference type="ARBA" id="ARBA00006068"/>
    </source>
</evidence>
<name>A0ABN2XUK2_9MICC</name>
<accession>A0ABN2XUK2</accession>
<evidence type="ECO:0000256" key="3">
    <source>
        <dbReference type="SAM" id="Phobius"/>
    </source>
</evidence>
<dbReference type="Pfam" id="PF03816">
    <property type="entry name" value="LytR_cpsA_psr"/>
    <property type="match status" value="1"/>
</dbReference>
<feature type="transmembrane region" description="Helical" evidence="3">
    <location>
        <begin position="97"/>
        <end position="119"/>
    </location>
</feature>
<evidence type="ECO:0000256" key="2">
    <source>
        <dbReference type="SAM" id="MobiDB-lite"/>
    </source>
</evidence>
<dbReference type="PANTHER" id="PTHR33392">
    <property type="entry name" value="POLYISOPRENYL-TEICHOIC ACID--PEPTIDOGLYCAN TEICHOIC ACID TRANSFERASE TAGU"/>
    <property type="match status" value="1"/>
</dbReference>
<dbReference type="Gene3D" id="3.40.630.190">
    <property type="entry name" value="LCP protein"/>
    <property type="match status" value="1"/>
</dbReference>
<comment type="caution">
    <text evidence="5">The sequence shown here is derived from an EMBL/GenBank/DDBJ whole genome shotgun (WGS) entry which is preliminary data.</text>
</comment>
<evidence type="ECO:0000313" key="6">
    <source>
        <dbReference type="Proteomes" id="UP001500166"/>
    </source>
</evidence>
<keyword evidence="3" id="KW-0812">Transmembrane</keyword>
<feature type="transmembrane region" description="Helical" evidence="3">
    <location>
        <begin position="170"/>
        <end position="190"/>
    </location>
</feature>
<feature type="region of interest" description="Disordered" evidence="2">
    <location>
        <begin position="1"/>
        <end position="52"/>
    </location>
</feature>
<feature type="transmembrane region" description="Helical" evidence="3">
    <location>
        <begin position="71"/>
        <end position="90"/>
    </location>
</feature>
<evidence type="ECO:0000313" key="5">
    <source>
        <dbReference type="EMBL" id="GAA2118060.1"/>
    </source>
</evidence>
<dbReference type="PANTHER" id="PTHR33392:SF6">
    <property type="entry name" value="POLYISOPRENYL-TEICHOIC ACID--PEPTIDOGLYCAN TEICHOIC ACID TRANSFERASE TAGU"/>
    <property type="match status" value="1"/>
</dbReference>
<protein>
    <recommendedName>
        <fullName evidence="4">Cell envelope-related transcriptional attenuator domain-containing protein</fullName>
    </recommendedName>
</protein>
<proteinExistence type="inferred from homology"/>
<reference evidence="5 6" key="1">
    <citation type="journal article" date="2019" name="Int. J. Syst. Evol. Microbiol.">
        <title>The Global Catalogue of Microorganisms (GCM) 10K type strain sequencing project: providing services to taxonomists for standard genome sequencing and annotation.</title>
        <authorList>
            <consortium name="The Broad Institute Genomics Platform"/>
            <consortium name="The Broad Institute Genome Sequencing Center for Infectious Disease"/>
            <person name="Wu L."/>
            <person name="Ma J."/>
        </authorList>
    </citation>
    <scope>NUCLEOTIDE SEQUENCE [LARGE SCALE GENOMIC DNA]</scope>
    <source>
        <strain evidence="5 6">JCM 15914</strain>
    </source>
</reference>
<dbReference type="NCBIfam" id="TIGR00350">
    <property type="entry name" value="lytR_cpsA_psr"/>
    <property type="match status" value="1"/>
</dbReference>
<keyword evidence="3" id="KW-1133">Transmembrane helix</keyword>
<feature type="transmembrane region" description="Helical" evidence="3">
    <location>
        <begin position="131"/>
        <end position="150"/>
    </location>
</feature>
<organism evidence="5 6">
    <name type="scientific">Kocuria atrinae</name>
    <dbReference type="NCBI Taxonomy" id="592377"/>
    <lineage>
        <taxon>Bacteria</taxon>
        <taxon>Bacillati</taxon>
        <taxon>Actinomycetota</taxon>
        <taxon>Actinomycetes</taxon>
        <taxon>Micrococcales</taxon>
        <taxon>Micrococcaceae</taxon>
        <taxon>Kocuria</taxon>
    </lineage>
</organism>
<dbReference type="InterPro" id="IPR004474">
    <property type="entry name" value="LytR_CpsA_psr"/>
</dbReference>
<dbReference type="Proteomes" id="UP001500166">
    <property type="component" value="Unassembled WGS sequence"/>
</dbReference>
<gene>
    <name evidence="5" type="ORF">GCM10009824_17940</name>
</gene>